<gene>
    <name evidence="2" type="ORF">Ga0074115_103109</name>
    <name evidence="3" type="ORF">Ga0076813_15393</name>
</gene>
<feature type="transmembrane region" description="Helical" evidence="1">
    <location>
        <begin position="12"/>
        <end position="30"/>
    </location>
</feature>
<name>A0A0T5Z935_9GAMM</name>
<evidence type="ECO:0000313" key="3">
    <source>
        <dbReference type="EMBL" id="KRT59384.1"/>
    </source>
</evidence>
<dbReference type="Proteomes" id="UP000051634">
    <property type="component" value="Unassembled WGS sequence"/>
</dbReference>
<keyword evidence="1" id="KW-0812">Transmembrane</keyword>
<protein>
    <submittedName>
        <fullName evidence="3">Uncharacterized protein</fullName>
    </submittedName>
</protein>
<reference evidence="4 5" key="1">
    <citation type="submission" date="2015-11" db="EMBL/GenBank/DDBJ databases">
        <title>The genome of Candidatus Endoriftia persephone in Ridgeia piscesae and population structure of the North Eastern Pacific vestimentiferan symbionts.</title>
        <authorList>
            <person name="Perez M."/>
            <person name="Juniper K.S."/>
        </authorList>
    </citation>
    <scope>NUCLEOTIDE SEQUENCE [LARGE SCALE GENOMIC DNA]</scope>
    <source>
        <strain evidence="3">Ind10</strain>
        <strain evidence="2">Ind11</strain>
    </source>
</reference>
<evidence type="ECO:0000313" key="4">
    <source>
        <dbReference type="Proteomes" id="UP000051276"/>
    </source>
</evidence>
<dbReference type="EMBL" id="LMXI01000155">
    <property type="protein sequence ID" value="KRT59384.1"/>
    <property type="molecule type" value="Genomic_DNA"/>
</dbReference>
<dbReference type="AlphaFoldDB" id="A0A0T5Z935"/>
<evidence type="ECO:0000313" key="2">
    <source>
        <dbReference type="EMBL" id="KRT54212.1"/>
    </source>
</evidence>
<evidence type="ECO:0000256" key="1">
    <source>
        <dbReference type="SAM" id="Phobius"/>
    </source>
</evidence>
<dbReference type="EMBL" id="LDXT01000093">
    <property type="protein sequence ID" value="KRT54212.1"/>
    <property type="molecule type" value="Genomic_DNA"/>
</dbReference>
<accession>A0A0T5Z935</accession>
<comment type="caution">
    <text evidence="3">The sequence shown here is derived from an EMBL/GenBank/DDBJ whole genome shotgun (WGS) entry which is preliminary data.</text>
</comment>
<dbReference type="Proteomes" id="UP000051276">
    <property type="component" value="Unassembled WGS sequence"/>
</dbReference>
<evidence type="ECO:0000313" key="5">
    <source>
        <dbReference type="Proteomes" id="UP000051634"/>
    </source>
</evidence>
<keyword evidence="1" id="KW-0472">Membrane</keyword>
<keyword evidence="1" id="KW-1133">Transmembrane helix</keyword>
<organism evidence="3 4">
    <name type="scientific">endosymbiont of Ridgeia piscesae</name>
    <dbReference type="NCBI Taxonomy" id="54398"/>
    <lineage>
        <taxon>Bacteria</taxon>
        <taxon>Pseudomonadati</taxon>
        <taxon>Pseudomonadota</taxon>
        <taxon>Gammaproteobacteria</taxon>
        <taxon>sulfur-oxidizing symbionts</taxon>
    </lineage>
</organism>
<keyword evidence="5" id="KW-1185">Reference proteome</keyword>
<proteinExistence type="predicted"/>
<sequence>MNEAMNTIFQFVGYLAALAAAAFVIAKILIRSALARNLASHKTRLWRQQQQEMSDHKRKVDALFRQATRIHERELDALSGAWGRLINAMSSAELTMEKSETGIDFDGISNDKLAELMDGQGFSDRSRKLLMASDDKRETYLELRRNRRVELAFAAVREFHEYVQKNSIFLSNDLKELFIAIDKMLMQAIAKTDWELGFELPAGWTNPFKQLVEELQPQLDELSGLIQKHIAQEKMV</sequence>